<evidence type="ECO:0000313" key="9">
    <source>
        <dbReference type="EMBL" id="TRY73413.1"/>
    </source>
</evidence>
<comment type="similarity">
    <text evidence="2 7">Belongs to the NSE4 family.</text>
</comment>
<accession>A0A553P6U2</accession>
<dbReference type="Pfam" id="PF08743">
    <property type="entry name" value="Nse4_C"/>
    <property type="match status" value="1"/>
</dbReference>
<keyword evidence="3 7" id="KW-0227">DNA damage</keyword>
<dbReference type="EMBL" id="VCGU01000007">
    <property type="protein sequence ID" value="TRY73413.1"/>
    <property type="molecule type" value="Genomic_DNA"/>
</dbReference>
<evidence type="ECO:0000256" key="6">
    <source>
        <dbReference type="ARBA" id="ARBA00023242"/>
    </source>
</evidence>
<dbReference type="InterPro" id="IPR014854">
    <property type="entry name" value="Nse4_C"/>
</dbReference>
<comment type="subcellular location">
    <subcellularLocation>
        <location evidence="1 7">Nucleus</location>
    </subcellularLocation>
</comment>
<dbReference type="GO" id="GO:0005634">
    <property type="term" value="C:nucleus"/>
    <property type="evidence" value="ECO:0007669"/>
    <property type="project" value="UniProtKB-SubCell"/>
</dbReference>
<comment type="subunit">
    <text evidence="7">Component of the SMC5-SMC6 complex.</text>
</comment>
<dbReference type="InterPro" id="IPR027786">
    <property type="entry name" value="Nse4/EID"/>
</dbReference>
<name>A0A553P6U2_TIGCA</name>
<dbReference type="GO" id="GO:0006310">
    <property type="term" value="P:DNA recombination"/>
    <property type="evidence" value="ECO:0007669"/>
    <property type="project" value="UniProtKB-UniRule"/>
</dbReference>
<keyword evidence="5 7" id="KW-0234">DNA repair</keyword>
<dbReference type="PANTHER" id="PTHR16140">
    <property type="entry name" value="NON-STRUCTURAL MAINTENANCE OF CHROMOSOMES ELEMENT 4"/>
    <property type="match status" value="1"/>
</dbReference>
<keyword evidence="4 7" id="KW-0233">DNA recombination</keyword>
<evidence type="ECO:0000256" key="2">
    <source>
        <dbReference type="ARBA" id="ARBA00008997"/>
    </source>
</evidence>
<protein>
    <recommendedName>
        <fullName evidence="7">Non-structural maintenance of chromosomes element 4</fullName>
    </recommendedName>
</protein>
<keyword evidence="10" id="KW-1185">Reference proteome</keyword>
<dbReference type="GO" id="GO:0006281">
    <property type="term" value="P:DNA repair"/>
    <property type="evidence" value="ECO:0007669"/>
    <property type="project" value="UniProtKB-UniRule"/>
</dbReference>
<dbReference type="GO" id="GO:0030915">
    <property type="term" value="C:Smc5-Smc6 complex"/>
    <property type="evidence" value="ECO:0007669"/>
    <property type="project" value="UniProtKB-UniRule"/>
</dbReference>
<reference evidence="9 10" key="1">
    <citation type="journal article" date="2018" name="Nat. Ecol. Evol.">
        <title>Genomic signatures of mitonuclear coevolution across populations of Tigriopus californicus.</title>
        <authorList>
            <person name="Barreto F.S."/>
            <person name="Watson E.T."/>
            <person name="Lima T.G."/>
            <person name="Willett C.S."/>
            <person name="Edmands S."/>
            <person name="Li W."/>
            <person name="Burton R.S."/>
        </authorList>
    </citation>
    <scope>NUCLEOTIDE SEQUENCE [LARGE SCALE GENOMIC DNA]</scope>
    <source>
        <strain evidence="9 10">San Diego</strain>
    </source>
</reference>
<dbReference type="Proteomes" id="UP000318571">
    <property type="component" value="Chromosome 3"/>
</dbReference>
<feature type="domain" description="Non-structural maintenance of chromosome element 4 C-terminal" evidence="8">
    <location>
        <begin position="168"/>
        <end position="257"/>
    </location>
</feature>
<evidence type="ECO:0000313" key="10">
    <source>
        <dbReference type="Proteomes" id="UP000318571"/>
    </source>
</evidence>
<evidence type="ECO:0000256" key="4">
    <source>
        <dbReference type="ARBA" id="ARBA00023172"/>
    </source>
</evidence>
<dbReference type="AlphaFoldDB" id="A0A553P6U2"/>
<dbReference type="PANTHER" id="PTHR16140:SF0">
    <property type="entry name" value="NON-STRUCTURAL MAINTENANCE OF CHROMOSOMES ELEMENT 4"/>
    <property type="match status" value="1"/>
</dbReference>
<comment type="function">
    <text evidence="7">Component of the SMC5-SMC6 complex, that promotes sister chromatid alignment after DNA damage and facilitates double-stranded DNA breaks (DSBs) repair via homologous recombination between sister chromatids.</text>
</comment>
<evidence type="ECO:0000256" key="3">
    <source>
        <dbReference type="ARBA" id="ARBA00022763"/>
    </source>
</evidence>
<evidence type="ECO:0000259" key="8">
    <source>
        <dbReference type="Pfam" id="PF08743"/>
    </source>
</evidence>
<gene>
    <name evidence="9" type="ORF">TCAL_14658</name>
</gene>
<keyword evidence="6 7" id="KW-0539">Nucleus</keyword>
<comment type="caution">
    <text evidence="9">The sequence shown here is derived from an EMBL/GenBank/DDBJ whole genome shotgun (WGS) entry which is preliminary data.</text>
</comment>
<dbReference type="STRING" id="6832.A0A553P6U2"/>
<evidence type="ECO:0000256" key="7">
    <source>
        <dbReference type="RuleBase" id="RU365071"/>
    </source>
</evidence>
<evidence type="ECO:0000256" key="5">
    <source>
        <dbReference type="ARBA" id="ARBA00023204"/>
    </source>
</evidence>
<sequence>MAQNGALNEADALYSRVKHAEEAVLDAQICKQISRLCRQRAEGFSTNVQGFHAQEYANKLISVMNGSKDENGNAIIPQLNWVRLGQATKGLFARGPSLQYMNGALTETKITNKTHLVKQKRMSQKENIHVTKSTALKETEKSDNLTEAMVQAAYGSLVTYFKANGKRPINYFEFVIDPQSFGSTVENVFHVSFLVKENRVRFSIQNRMPFIEPVKRKTLETTQIGDEGNSRNQAVLVLSMAQWRQLKQHLKITNAMIPRRGITAPAKPKKGMRTE</sequence>
<dbReference type="OMA" id="GLNWMED"/>
<organism evidence="9 10">
    <name type="scientific">Tigriopus californicus</name>
    <name type="common">Marine copepod</name>
    <dbReference type="NCBI Taxonomy" id="6832"/>
    <lineage>
        <taxon>Eukaryota</taxon>
        <taxon>Metazoa</taxon>
        <taxon>Ecdysozoa</taxon>
        <taxon>Arthropoda</taxon>
        <taxon>Crustacea</taxon>
        <taxon>Multicrustacea</taxon>
        <taxon>Hexanauplia</taxon>
        <taxon>Copepoda</taxon>
        <taxon>Harpacticoida</taxon>
        <taxon>Harpacticidae</taxon>
        <taxon>Tigriopus</taxon>
    </lineage>
</organism>
<evidence type="ECO:0000256" key="1">
    <source>
        <dbReference type="ARBA" id="ARBA00004123"/>
    </source>
</evidence>
<proteinExistence type="inferred from homology"/>